<keyword evidence="7" id="KW-0547">Nucleotide-binding</keyword>
<dbReference type="HAMAP" id="MF_00158">
    <property type="entry name" value="PanC"/>
    <property type="match status" value="1"/>
</dbReference>
<dbReference type="EC" id="6.3.2.1" evidence="3"/>
<dbReference type="Gene3D" id="3.30.1300.10">
    <property type="entry name" value="Pantoate-beta-alanine ligase, C-terminal domain"/>
    <property type="match status" value="1"/>
</dbReference>
<dbReference type="GO" id="GO:0004592">
    <property type="term" value="F:pantoate-beta-alanine ligase activity"/>
    <property type="evidence" value="ECO:0007669"/>
    <property type="project" value="UniProtKB-EC"/>
</dbReference>
<dbReference type="GO" id="GO:0005524">
    <property type="term" value="F:ATP binding"/>
    <property type="evidence" value="ECO:0007669"/>
    <property type="project" value="UniProtKB-KW"/>
</dbReference>
<dbReference type="SUPFAM" id="SSF52374">
    <property type="entry name" value="Nucleotidylyl transferase"/>
    <property type="match status" value="1"/>
</dbReference>
<organism evidence="13">
    <name type="scientific">Corethron hystrix</name>
    <dbReference type="NCBI Taxonomy" id="216773"/>
    <lineage>
        <taxon>Eukaryota</taxon>
        <taxon>Sar</taxon>
        <taxon>Stramenopiles</taxon>
        <taxon>Ochrophyta</taxon>
        <taxon>Bacillariophyta</taxon>
        <taxon>Coscinodiscophyceae</taxon>
        <taxon>Corethrophycidae</taxon>
        <taxon>Corethrales</taxon>
        <taxon>Corethraceae</taxon>
        <taxon>Corethron</taxon>
    </lineage>
</organism>
<sequence length="343" mass="37069">MSALRFSSSATAPAVHHTIRSIRKALAAASLAHQQSSVLSNLTASPPHSRSREAAGLAGTCLVPPPPSVGFVPTMGALHIGHLSLVRAARQRNDIVVSSVFVNPSQFAAGEDYGTYPRQLEEDVRMLSSEGVDFVFAPNNDEMYPSSAAENQDNVPRTFVELEGFDETSEGKSRPGHFRGVATVVTKLLNIIRPTDAYFGQKDAAQSCLLRSVVRDLDIDVTMHICPTLREDDGLAMSSRNAYLNGEERQSAPVLYRALRSAEELYRSRVYAVGDAGGRIASSELLSTILNILNSDSLVHNIQYVSIDDKNTMWPLSDVGTDGAVISLACEVGSVRLIDNIIL</sequence>
<dbReference type="Pfam" id="PF02569">
    <property type="entry name" value="Pantoate_ligase"/>
    <property type="match status" value="1"/>
</dbReference>
<keyword evidence="5" id="KW-0436">Ligase</keyword>
<dbReference type="PANTHER" id="PTHR21299:SF1">
    <property type="entry name" value="PANTOATE--BETA-ALANINE LIGASE"/>
    <property type="match status" value="1"/>
</dbReference>
<dbReference type="UniPathway" id="UPA00028">
    <property type="reaction ID" value="UER00005"/>
</dbReference>
<dbReference type="InterPro" id="IPR042176">
    <property type="entry name" value="Pantoate_ligase_C"/>
</dbReference>
<dbReference type="InterPro" id="IPR003721">
    <property type="entry name" value="Pantoate_ligase"/>
</dbReference>
<proteinExistence type="inferred from homology"/>
<comment type="similarity">
    <text evidence="2">Belongs to the pantothenate synthetase family.</text>
</comment>
<feature type="region of interest" description="Disordered" evidence="12">
    <location>
        <begin position="40"/>
        <end position="59"/>
    </location>
</feature>
<evidence type="ECO:0000256" key="5">
    <source>
        <dbReference type="ARBA" id="ARBA00022598"/>
    </source>
</evidence>
<gene>
    <name evidence="13" type="ORF">CHYS00102_LOCUS678</name>
</gene>
<keyword evidence="6" id="KW-0566">Pantothenate biosynthesis</keyword>
<evidence type="ECO:0000256" key="2">
    <source>
        <dbReference type="ARBA" id="ARBA00009256"/>
    </source>
</evidence>
<name>A0A7S1B3R4_9STRA</name>
<evidence type="ECO:0000256" key="10">
    <source>
        <dbReference type="ARBA" id="ARBA00032806"/>
    </source>
</evidence>
<evidence type="ECO:0000256" key="8">
    <source>
        <dbReference type="ARBA" id="ARBA00022840"/>
    </source>
</evidence>
<evidence type="ECO:0000256" key="3">
    <source>
        <dbReference type="ARBA" id="ARBA00012219"/>
    </source>
</evidence>
<evidence type="ECO:0000313" key="13">
    <source>
        <dbReference type="EMBL" id="CAD8873520.1"/>
    </source>
</evidence>
<evidence type="ECO:0000256" key="1">
    <source>
        <dbReference type="ARBA" id="ARBA00004990"/>
    </source>
</evidence>
<dbReference type="AlphaFoldDB" id="A0A7S1B3R4"/>
<evidence type="ECO:0000256" key="9">
    <source>
        <dbReference type="ARBA" id="ARBA00029902"/>
    </source>
</evidence>
<evidence type="ECO:0000256" key="6">
    <source>
        <dbReference type="ARBA" id="ARBA00022655"/>
    </source>
</evidence>
<evidence type="ECO:0000256" key="7">
    <source>
        <dbReference type="ARBA" id="ARBA00022741"/>
    </source>
</evidence>
<dbReference type="GO" id="GO:0015940">
    <property type="term" value="P:pantothenate biosynthetic process"/>
    <property type="evidence" value="ECO:0007669"/>
    <property type="project" value="UniProtKB-UniPathway"/>
</dbReference>
<dbReference type="InterPro" id="IPR014729">
    <property type="entry name" value="Rossmann-like_a/b/a_fold"/>
</dbReference>
<comment type="pathway">
    <text evidence="1">Cofactor biosynthesis; (R)-pantothenate biosynthesis; (R)-pantothenate from (R)-pantoate and beta-alanine: step 1/1.</text>
</comment>
<evidence type="ECO:0000256" key="11">
    <source>
        <dbReference type="ARBA" id="ARBA00048258"/>
    </source>
</evidence>
<dbReference type="CDD" id="cd00560">
    <property type="entry name" value="PanC"/>
    <property type="match status" value="1"/>
</dbReference>
<comment type="catalytic activity">
    <reaction evidence="11">
        <text>(R)-pantoate + beta-alanine + ATP = (R)-pantothenate + AMP + diphosphate + H(+)</text>
        <dbReference type="Rhea" id="RHEA:10912"/>
        <dbReference type="ChEBI" id="CHEBI:15378"/>
        <dbReference type="ChEBI" id="CHEBI:15980"/>
        <dbReference type="ChEBI" id="CHEBI:29032"/>
        <dbReference type="ChEBI" id="CHEBI:30616"/>
        <dbReference type="ChEBI" id="CHEBI:33019"/>
        <dbReference type="ChEBI" id="CHEBI:57966"/>
        <dbReference type="ChEBI" id="CHEBI:456215"/>
        <dbReference type="EC" id="6.3.2.1"/>
    </reaction>
</comment>
<accession>A0A7S1B3R4</accession>
<keyword evidence="8" id="KW-0067">ATP-binding</keyword>
<evidence type="ECO:0000256" key="12">
    <source>
        <dbReference type="SAM" id="MobiDB-lite"/>
    </source>
</evidence>
<protein>
    <recommendedName>
        <fullName evidence="4">Pantoate--beta-alanine ligase</fullName>
        <ecNumber evidence="3">6.3.2.1</ecNumber>
    </recommendedName>
    <alternativeName>
        <fullName evidence="10">Pantoate-activating enzyme</fullName>
    </alternativeName>
    <alternativeName>
        <fullName evidence="9">Pantothenate synthetase</fullName>
    </alternativeName>
</protein>
<dbReference type="Gene3D" id="3.40.50.620">
    <property type="entry name" value="HUPs"/>
    <property type="match status" value="1"/>
</dbReference>
<reference evidence="13" key="1">
    <citation type="submission" date="2021-01" db="EMBL/GenBank/DDBJ databases">
        <authorList>
            <person name="Corre E."/>
            <person name="Pelletier E."/>
            <person name="Niang G."/>
            <person name="Scheremetjew M."/>
            <person name="Finn R."/>
            <person name="Kale V."/>
            <person name="Holt S."/>
            <person name="Cochrane G."/>
            <person name="Meng A."/>
            <person name="Brown T."/>
            <person name="Cohen L."/>
        </authorList>
    </citation>
    <scope>NUCLEOTIDE SEQUENCE</scope>
    <source>
        <strain evidence="13">308</strain>
    </source>
</reference>
<dbReference type="NCBIfam" id="TIGR00018">
    <property type="entry name" value="panC"/>
    <property type="match status" value="1"/>
</dbReference>
<evidence type="ECO:0000256" key="4">
    <source>
        <dbReference type="ARBA" id="ARBA00015647"/>
    </source>
</evidence>
<dbReference type="EMBL" id="HBFR01001079">
    <property type="protein sequence ID" value="CAD8873520.1"/>
    <property type="molecule type" value="Transcribed_RNA"/>
</dbReference>
<dbReference type="PANTHER" id="PTHR21299">
    <property type="entry name" value="CYTIDYLATE KINASE/PANTOATE-BETA-ALANINE LIGASE"/>
    <property type="match status" value="1"/>
</dbReference>